<sequence>MLKPGRVASGPVAAGFSLIELMVTMTILGLLLLATMPSIGAWLRNTEIRNAAESINSGLAKARSEAVRRNQPVLFSLVTPQSGNPGVLDNSCALSATSASWVVSLETPETQCAVAVSEDTSPKILAKYAQGDGARNVAIAIKNADCSAAASTTQVSYNSYGRITTPASALRCIDISHTASGASRPLRLMLGNGGNVRMCDPAVTDDNDPRKC</sequence>
<feature type="domain" description="General secretion pathway GspH" evidence="12">
    <location>
        <begin position="51"/>
        <end position="194"/>
    </location>
</feature>
<dbReference type="RefSeq" id="WP_012347924.1">
    <property type="nucleotide sequence ID" value="NC_010524.1"/>
</dbReference>
<dbReference type="GO" id="GO:0015628">
    <property type="term" value="P:protein secretion by the type II secretion system"/>
    <property type="evidence" value="ECO:0007669"/>
    <property type="project" value="InterPro"/>
</dbReference>
<keyword evidence="6 11" id="KW-0812">Transmembrane</keyword>
<evidence type="ECO:0000259" key="12">
    <source>
        <dbReference type="Pfam" id="PF12019"/>
    </source>
</evidence>
<dbReference type="OrthoDB" id="5956286at2"/>
<keyword evidence="14" id="KW-1185">Reference proteome</keyword>
<dbReference type="Proteomes" id="UP000001693">
    <property type="component" value="Chromosome"/>
</dbReference>
<name>B1XYC5_LEPCP</name>
<dbReference type="Pfam" id="PF12019">
    <property type="entry name" value="GspH"/>
    <property type="match status" value="1"/>
</dbReference>
<dbReference type="STRING" id="395495.Lcho_2905"/>
<dbReference type="HOGENOM" id="CLU_084761_5_0_4"/>
<feature type="transmembrane region" description="Helical" evidence="11">
    <location>
        <begin position="12"/>
        <end position="34"/>
    </location>
</feature>
<dbReference type="KEGG" id="lch:Lcho_2905"/>
<gene>
    <name evidence="13" type="ordered locus">Lcho_2905</name>
</gene>
<reference evidence="13 14" key="1">
    <citation type="submission" date="2008-03" db="EMBL/GenBank/DDBJ databases">
        <title>Complete sequence of Leptothrix cholodnii SP-6.</title>
        <authorList>
            <consortium name="US DOE Joint Genome Institute"/>
            <person name="Copeland A."/>
            <person name="Lucas S."/>
            <person name="Lapidus A."/>
            <person name="Glavina del Rio T."/>
            <person name="Dalin E."/>
            <person name="Tice H."/>
            <person name="Bruce D."/>
            <person name="Goodwin L."/>
            <person name="Pitluck S."/>
            <person name="Chertkov O."/>
            <person name="Brettin T."/>
            <person name="Detter J.C."/>
            <person name="Han C."/>
            <person name="Kuske C.R."/>
            <person name="Schmutz J."/>
            <person name="Larimer F."/>
            <person name="Land M."/>
            <person name="Hauser L."/>
            <person name="Kyrpides N."/>
            <person name="Lykidis A."/>
            <person name="Emerson D."/>
            <person name="Richardson P."/>
        </authorList>
    </citation>
    <scope>NUCLEOTIDE SEQUENCE [LARGE SCALE GENOMIC DNA]</scope>
    <source>
        <strain evidence="14">ATCC 51168 / LMG 8142 / SP-6</strain>
    </source>
</reference>
<dbReference type="NCBIfam" id="TIGR02532">
    <property type="entry name" value="IV_pilin_GFxxxE"/>
    <property type="match status" value="1"/>
</dbReference>
<dbReference type="Pfam" id="PF07963">
    <property type="entry name" value="N_methyl"/>
    <property type="match status" value="1"/>
</dbReference>
<evidence type="ECO:0000256" key="9">
    <source>
        <dbReference type="ARBA" id="ARBA00025772"/>
    </source>
</evidence>
<evidence type="ECO:0000256" key="10">
    <source>
        <dbReference type="ARBA" id="ARBA00030775"/>
    </source>
</evidence>
<dbReference type="InterPro" id="IPR045584">
    <property type="entry name" value="Pilin-like"/>
</dbReference>
<keyword evidence="8 11" id="KW-0472">Membrane</keyword>
<dbReference type="PROSITE" id="PS00409">
    <property type="entry name" value="PROKAR_NTER_METHYL"/>
    <property type="match status" value="1"/>
</dbReference>
<dbReference type="InterPro" id="IPR012902">
    <property type="entry name" value="N_methyl_site"/>
</dbReference>
<organism evidence="13 14">
    <name type="scientific">Leptothrix cholodnii (strain ATCC 51168 / LMG 8142 / SP-6)</name>
    <name type="common">Leptothrix discophora (strain SP-6)</name>
    <dbReference type="NCBI Taxonomy" id="395495"/>
    <lineage>
        <taxon>Bacteria</taxon>
        <taxon>Pseudomonadati</taxon>
        <taxon>Pseudomonadota</taxon>
        <taxon>Betaproteobacteria</taxon>
        <taxon>Burkholderiales</taxon>
        <taxon>Sphaerotilaceae</taxon>
        <taxon>Leptothrix</taxon>
    </lineage>
</organism>
<dbReference type="EMBL" id="CP001013">
    <property type="protein sequence ID" value="ACB35170.1"/>
    <property type="molecule type" value="Genomic_DNA"/>
</dbReference>
<dbReference type="GO" id="GO:0015627">
    <property type="term" value="C:type II protein secretion system complex"/>
    <property type="evidence" value="ECO:0007669"/>
    <property type="project" value="InterPro"/>
</dbReference>
<proteinExistence type="inferred from homology"/>
<evidence type="ECO:0000256" key="6">
    <source>
        <dbReference type="ARBA" id="ARBA00022692"/>
    </source>
</evidence>
<protein>
    <recommendedName>
        <fullName evidence="2">Type II secretion system protein H</fullName>
    </recommendedName>
    <alternativeName>
        <fullName evidence="10">General secretion pathway protein H</fullName>
    </alternativeName>
</protein>
<evidence type="ECO:0000256" key="8">
    <source>
        <dbReference type="ARBA" id="ARBA00023136"/>
    </source>
</evidence>
<evidence type="ECO:0000256" key="3">
    <source>
        <dbReference type="ARBA" id="ARBA00022475"/>
    </source>
</evidence>
<evidence type="ECO:0000313" key="13">
    <source>
        <dbReference type="EMBL" id="ACB35170.1"/>
    </source>
</evidence>
<dbReference type="SUPFAM" id="SSF54523">
    <property type="entry name" value="Pili subunits"/>
    <property type="match status" value="1"/>
</dbReference>
<dbReference type="Gene3D" id="3.55.40.10">
    <property type="entry name" value="minor pseudopilin epsh domain"/>
    <property type="match status" value="1"/>
</dbReference>
<dbReference type="InterPro" id="IPR022346">
    <property type="entry name" value="T2SS_GspH"/>
</dbReference>
<keyword evidence="4" id="KW-0488">Methylation</keyword>
<evidence type="ECO:0000256" key="11">
    <source>
        <dbReference type="SAM" id="Phobius"/>
    </source>
</evidence>
<dbReference type="eggNOG" id="COG4970">
    <property type="taxonomic scope" value="Bacteria"/>
</dbReference>
<evidence type="ECO:0000256" key="4">
    <source>
        <dbReference type="ARBA" id="ARBA00022481"/>
    </source>
</evidence>
<evidence type="ECO:0000256" key="7">
    <source>
        <dbReference type="ARBA" id="ARBA00022989"/>
    </source>
</evidence>
<evidence type="ECO:0000313" key="14">
    <source>
        <dbReference type="Proteomes" id="UP000001693"/>
    </source>
</evidence>
<evidence type="ECO:0000256" key="1">
    <source>
        <dbReference type="ARBA" id="ARBA00004377"/>
    </source>
</evidence>
<comment type="subcellular location">
    <subcellularLocation>
        <location evidence="1">Cell inner membrane</location>
        <topology evidence="1">Single-pass membrane protein</topology>
    </subcellularLocation>
</comment>
<dbReference type="AlphaFoldDB" id="B1XYC5"/>
<keyword evidence="7 11" id="KW-1133">Transmembrane helix</keyword>
<evidence type="ECO:0000256" key="5">
    <source>
        <dbReference type="ARBA" id="ARBA00022519"/>
    </source>
</evidence>
<accession>B1XYC5</accession>
<evidence type="ECO:0000256" key="2">
    <source>
        <dbReference type="ARBA" id="ARBA00021549"/>
    </source>
</evidence>
<keyword evidence="5" id="KW-0997">Cell inner membrane</keyword>
<comment type="similarity">
    <text evidence="9">Belongs to the GSP H family.</text>
</comment>
<keyword evidence="3" id="KW-1003">Cell membrane</keyword>
<dbReference type="GO" id="GO:0005886">
    <property type="term" value="C:plasma membrane"/>
    <property type="evidence" value="ECO:0007669"/>
    <property type="project" value="UniProtKB-SubCell"/>
</dbReference>